<dbReference type="Proteomes" id="UP000248918">
    <property type="component" value="Unassembled WGS sequence"/>
</dbReference>
<sequence length="80" mass="7876">MSSITTTSVSASTASAQNQMPSAAQSFTGDSTGNGAMNVSDLVSHLVSHLVSALADANTAPLQRAVAPLPDSLSGDATSV</sequence>
<evidence type="ECO:0000313" key="2">
    <source>
        <dbReference type="EMBL" id="RAS35979.1"/>
    </source>
</evidence>
<dbReference type="EMBL" id="QLTK01000004">
    <property type="protein sequence ID" value="RAS35979.1"/>
    <property type="molecule type" value="Genomic_DNA"/>
</dbReference>
<feature type="compositionally biased region" description="Polar residues" evidence="1">
    <location>
        <begin position="17"/>
        <end position="35"/>
    </location>
</feature>
<dbReference type="RefSeq" id="WP_111930788.1">
    <property type="nucleotide sequence ID" value="NZ_CADFFP010000005.1"/>
</dbReference>
<organism evidence="2 3">
    <name type="scientific">Paraburkholderia bryophila</name>
    <dbReference type="NCBI Taxonomy" id="420952"/>
    <lineage>
        <taxon>Bacteria</taxon>
        <taxon>Pseudomonadati</taxon>
        <taxon>Pseudomonadota</taxon>
        <taxon>Betaproteobacteria</taxon>
        <taxon>Burkholderiales</taxon>
        <taxon>Burkholderiaceae</taxon>
        <taxon>Paraburkholderia</taxon>
    </lineage>
</organism>
<reference evidence="2 3" key="1">
    <citation type="submission" date="2018-06" db="EMBL/GenBank/DDBJ databases">
        <title>Genomic Encyclopedia of Type Strains, Phase III (KMG-III): the genomes of soil and plant-associated and newly described type strains.</title>
        <authorList>
            <person name="Whitman W."/>
        </authorList>
    </citation>
    <scope>NUCLEOTIDE SEQUENCE [LARGE SCALE GENOMIC DNA]</scope>
    <source>
        <strain evidence="2 3">LMG 23644</strain>
    </source>
</reference>
<feature type="compositionally biased region" description="Low complexity" evidence="1">
    <location>
        <begin position="1"/>
        <end position="16"/>
    </location>
</feature>
<evidence type="ECO:0000313" key="3">
    <source>
        <dbReference type="Proteomes" id="UP000248918"/>
    </source>
</evidence>
<evidence type="ECO:0008006" key="4">
    <source>
        <dbReference type="Google" id="ProtNLM"/>
    </source>
</evidence>
<protein>
    <recommendedName>
        <fullName evidence="4">Killing trait domain-containing protein</fullName>
    </recommendedName>
</protein>
<feature type="region of interest" description="Disordered" evidence="1">
    <location>
        <begin position="1"/>
        <end position="35"/>
    </location>
</feature>
<gene>
    <name evidence="2" type="ORF">BX591_104310</name>
</gene>
<name>A0A329CMM7_9BURK</name>
<proteinExistence type="predicted"/>
<evidence type="ECO:0000256" key="1">
    <source>
        <dbReference type="SAM" id="MobiDB-lite"/>
    </source>
</evidence>
<dbReference type="AlphaFoldDB" id="A0A329CMM7"/>
<comment type="caution">
    <text evidence="2">The sequence shown here is derived from an EMBL/GenBank/DDBJ whole genome shotgun (WGS) entry which is preliminary data.</text>
</comment>
<accession>A0A329CMM7</accession>